<evidence type="ECO:0000313" key="2">
    <source>
        <dbReference type="EMBL" id="QTC47162.1"/>
    </source>
</evidence>
<dbReference type="InterPro" id="IPR005545">
    <property type="entry name" value="YCII"/>
</dbReference>
<evidence type="ECO:0000256" key="1">
    <source>
        <dbReference type="ARBA" id="ARBA00007689"/>
    </source>
</evidence>
<dbReference type="RefSeq" id="WP_013026927.1">
    <property type="nucleotide sequence ID" value="NZ_AP019753.1"/>
</dbReference>
<evidence type="ECO:0000313" key="3">
    <source>
        <dbReference type="Proteomes" id="UP000663901"/>
    </source>
</evidence>
<dbReference type="AlphaFoldDB" id="A0A8A4K6T3"/>
<reference evidence="2" key="1">
    <citation type="submission" date="2020-07" db="EMBL/GenBank/DDBJ databases">
        <title>Genome Sequences for Panteoa spp. that cause Center Rot in Onions.</title>
        <authorList>
            <person name="Asselin J.A."/>
            <person name="Helmann T."/>
            <person name="Beer S."/>
            <person name="Stodghill P."/>
        </authorList>
    </citation>
    <scope>NUCLEOTIDE SEQUENCE</scope>
    <source>
        <strain evidence="2">OC5a</strain>
    </source>
</reference>
<dbReference type="Pfam" id="PF03795">
    <property type="entry name" value="YCII"/>
    <property type="match status" value="1"/>
</dbReference>
<protein>
    <submittedName>
        <fullName evidence="2">Uncharacterized protein</fullName>
    </submittedName>
</protein>
<organism evidence="2 3">
    <name type="scientific">Pantoea ananas</name>
    <name type="common">Erwinia uredovora</name>
    <dbReference type="NCBI Taxonomy" id="553"/>
    <lineage>
        <taxon>Bacteria</taxon>
        <taxon>Pseudomonadati</taxon>
        <taxon>Pseudomonadota</taxon>
        <taxon>Gammaproteobacteria</taxon>
        <taxon>Enterobacterales</taxon>
        <taxon>Erwiniaceae</taxon>
        <taxon>Pantoea</taxon>
    </lineage>
</organism>
<gene>
    <name evidence="2" type="ORF">H0Z12_06180</name>
</gene>
<dbReference type="Proteomes" id="UP000663901">
    <property type="component" value="Chromosome"/>
</dbReference>
<dbReference type="PANTHER" id="PTHR37828">
    <property type="entry name" value="GSR2449 PROTEIN"/>
    <property type="match status" value="1"/>
</dbReference>
<sequence length="94" mass="10754">MYVIYLSYFRPIEEVEALLAPHITWLDRYFDNGEFIAAGRKDPRTGGMIMVRDMDRARLDTILAEDPFVAVAHYEVTKVNVTRTADAFAGLKDL</sequence>
<accession>A0A8A4K6T3</accession>
<dbReference type="GeneID" id="57267046"/>
<comment type="similarity">
    <text evidence="1">Belongs to the YciI family.</text>
</comment>
<name>A0A8A4K6T3_PANAN</name>
<dbReference type="InterPro" id="IPR011008">
    <property type="entry name" value="Dimeric_a/b-barrel"/>
</dbReference>
<proteinExistence type="inferred from homology"/>
<dbReference type="EMBL" id="CP059084">
    <property type="protein sequence ID" value="QTC47162.1"/>
    <property type="molecule type" value="Genomic_DNA"/>
</dbReference>
<dbReference type="SUPFAM" id="SSF54909">
    <property type="entry name" value="Dimeric alpha+beta barrel"/>
    <property type="match status" value="1"/>
</dbReference>
<dbReference type="PANTHER" id="PTHR37828:SF1">
    <property type="entry name" value="YCII-RELATED DOMAIN-CONTAINING PROTEIN"/>
    <property type="match status" value="1"/>
</dbReference>